<dbReference type="EMBL" id="JRAA01000001">
    <property type="protein sequence ID" value="KHF25550.1"/>
    <property type="molecule type" value="Genomic_DNA"/>
</dbReference>
<keyword evidence="5 6" id="KW-0807">Transducer</keyword>
<comment type="subcellular location">
    <subcellularLocation>
        <location evidence="1">Membrane</location>
        <topology evidence="1">Multi-pass membrane protein</topology>
    </subcellularLocation>
</comment>
<dbReference type="AlphaFoldDB" id="A0A0B0H8X2"/>
<evidence type="ECO:0000256" key="4">
    <source>
        <dbReference type="ARBA" id="ARBA00023136"/>
    </source>
</evidence>
<dbReference type="RefSeq" id="WP_078456424.1">
    <property type="nucleotide sequence ID" value="NZ_JRAA01000001.1"/>
</dbReference>
<dbReference type="SMART" id="SM00283">
    <property type="entry name" value="MA"/>
    <property type="match status" value="1"/>
</dbReference>
<keyword evidence="9" id="KW-1185">Reference proteome</keyword>
<evidence type="ECO:0000256" key="6">
    <source>
        <dbReference type="PROSITE-ProRule" id="PRU00284"/>
    </source>
</evidence>
<gene>
    <name evidence="8" type="ORF">JV46_21940</name>
</gene>
<dbReference type="OrthoDB" id="9177152at2"/>
<dbReference type="Pfam" id="PF00015">
    <property type="entry name" value="MCPsignal"/>
    <property type="match status" value="1"/>
</dbReference>
<keyword evidence="3" id="KW-1133">Transmembrane helix</keyword>
<proteinExistence type="predicted"/>
<dbReference type="GO" id="GO:0006935">
    <property type="term" value="P:chemotaxis"/>
    <property type="evidence" value="ECO:0007669"/>
    <property type="project" value="UniProtKB-ARBA"/>
</dbReference>
<sequence length="680" mass="73648">MKNQEESRGMVVPNLAVLLIIALALLVATLVHIGSSASDNEAYLLNTLEQQRVVEESLRHLDTAASGDMDAFPLLSSTREEYELLLGELKNGNSVTGLSPSPAVVRSTLNEVEIAWLEMRGQIDGLLNSEEKVRETSSLIETTMQQFQQIQEGILRVVLRLEKIAAPKNQVYLAIHQLHVTERLLRHLGGLFNSNDRTPKSFESIGQDAASLSQVLDGMVEGNTVLGIDKVEDDEARAELDKLADTISQGHDNSVALISQMALLGPVLDSLSEVERVSGRLDTGLKGLIDSYSQVPGRMSISGIRVGPRVAWILAVISGLLIILIMVRLVTDADCKDPEGQVEYEQYRQENMALLDELADLTDGDLTVRASESSEVTGMLATPINYTIQQLGDLVSAIQGATASMRGNTRLTRQAALVLEQHMKKQVEMGADVNDRIGKLEVEMQQVSSAAKESVTVASESGKLAGEGSRVAGNTIESMNRVRGQIQDTARRIKRLGESSQQIGEITELIEDIAEQTNILAMNAAMQAASAGEAGRGFAVIVDEVQRLAERSTEATHQIDALVSSIQTDTRDAVESMETSTGGIVEGARLAEDTGKVLDQINTVSDKTVQITQQLLGRADDRSKAIVELGVVVNSISKSSESAQKDTRLAKSAMQEFDRLTTELQEAISGFRLPDIDKNG</sequence>
<feature type="domain" description="Methyl-accepting transducer" evidence="7">
    <location>
        <begin position="401"/>
        <end position="637"/>
    </location>
</feature>
<organism evidence="8 9">
    <name type="scientific">Solemya velum gill symbiont</name>
    <dbReference type="NCBI Taxonomy" id="2340"/>
    <lineage>
        <taxon>Bacteria</taxon>
        <taxon>Pseudomonadati</taxon>
        <taxon>Pseudomonadota</taxon>
        <taxon>Gammaproteobacteria</taxon>
        <taxon>sulfur-oxidizing symbionts</taxon>
    </lineage>
</organism>
<evidence type="ECO:0000256" key="3">
    <source>
        <dbReference type="ARBA" id="ARBA00022989"/>
    </source>
</evidence>
<evidence type="ECO:0000259" key="7">
    <source>
        <dbReference type="PROSITE" id="PS50111"/>
    </source>
</evidence>
<dbReference type="PROSITE" id="PS50111">
    <property type="entry name" value="CHEMOTAXIS_TRANSDUC_2"/>
    <property type="match status" value="1"/>
</dbReference>
<dbReference type="InterPro" id="IPR004089">
    <property type="entry name" value="MCPsignal_dom"/>
</dbReference>
<evidence type="ECO:0000256" key="2">
    <source>
        <dbReference type="ARBA" id="ARBA00022692"/>
    </source>
</evidence>
<dbReference type="eggNOG" id="COG0840">
    <property type="taxonomic scope" value="Bacteria"/>
</dbReference>
<dbReference type="PANTHER" id="PTHR32089">
    <property type="entry name" value="METHYL-ACCEPTING CHEMOTAXIS PROTEIN MCPB"/>
    <property type="match status" value="1"/>
</dbReference>
<evidence type="ECO:0000256" key="1">
    <source>
        <dbReference type="ARBA" id="ARBA00004141"/>
    </source>
</evidence>
<keyword evidence="2" id="KW-0812">Transmembrane</keyword>
<name>A0A0B0H8X2_SOVGS</name>
<dbReference type="GO" id="GO:0016020">
    <property type="term" value="C:membrane"/>
    <property type="evidence" value="ECO:0007669"/>
    <property type="project" value="UniProtKB-SubCell"/>
</dbReference>
<accession>A0A0B0H8X2</accession>
<dbReference type="GO" id="GO:0007165">
    <property type="term" value="P:signal transduction"/>
    <property type="evidence" value="ECO:0007669"/>
    <property type="project" value="UniProtKB-KW"/>
</dbReference>
<dbReference type="CDD" id="cd11386">
    <property type="entry name" value="MCP_signal"/>
    <property type="match status" value="1"/>
</dbReference>
<reference evidence="8 9" key="1">
    <citation type="journal article" date="2014" name="BMC Genomics">
        <title>The genome of the intracellular bacterium of the coastal bivalve, Solemya velum: a blueprint for thriving in and out of symbiosis.</title>
        <authorList>
            <person name="Dmytrenko O."/>
            <person name="Russell S.L."/>
            <person name="Loo W.T."/>
            <person name="Fontanez K.M."/>
            <person name="Liao L."/>
            <person name="Roeselers G."/>
            <person name="Sharma R."/>
            <person name="Stewart F.J."/>
            <person name="Newton I.L."/>
            <person name="Woyke T."/>
            <person name="Wu D."/>
            <person name="Lang J.M."/>
            <person name="Eisen J.A."/>
            <person name="Cavanaugh C.M."/>
        </authorList>
    </citation>
    <scope>NUCLEOTIDE SEQUENCE [LARGE SCALE GENOMIC DNA]</scope>
    <source>
        <strain evidence="8 9">WH</strain>
    </source>
</reference>
<keyword evidence="4" id="KW-0472">Membrane</keyword>
<evidence type="ECO:0000313" key="9">
    <source>
        <dbReference type="Proteomes" id="UP000030856"/>
    </source>
</evidence>
<dbReference type="Gene3D" id="1.10.287.950">
    <property type="entry name" value="Methyl-accepting chemotaxis protein"/>
    <property type="match status" value="1"/>
</dbReference>
<evidence type="ECO:0000313" key="8">
    <source>
        <dbReference type="EMBL" id="KHF25550.1"/>
    </source>
</evidence>
<dbReference type="STRING" id="2340.JV46_21940"/>
<dbReference type="SUPFAM" id="SSF58104">
    <property type="entry name" value="Methyl-accepting chemotaxis protein (MCP) signaling domain"/>
    <property type="match status" value="1"/>
</dbReference>
<dbReference type="Proteomes" id="UP000030856">
    <property type="component" value="Unassembled WGS sequence"/>
</dbReference>
<protein>
    <submittedName>
        <fullName evidence="8">Methyl-accepting chemotaxis protein</fullName>
    </submittedName>
</protein>
<evidence type="ECO:0000256" key="5">
    <source>
        <dbReference type="ARBA" id="ARBA00023224"/>
    </source>
</evidence>
<dbReference type="PATRIC" id="fig|2340.3.peg.72"/>
<dbReference type="PANTHER" id="PTHR32089:SF119">
    <property type="entry name" value="METHYL-ACCEPTING CHEMOTAXIS PROTEIN CTPL"/>
    <property type="match status" value="1"/>
</dbReference>
<comment type="caution">
    <text evidence="8">The sequence shown here is derived from an EMBL/GenBank/DDBJ whole genome shotgun (WGS) entry which is preliminary data.</text>
</comment>